<dbReference type="Gramene" id="Pp3c15_15480V3.3">
    <property type="protein sequence ID" value="PAC:32927179.CDS.1"/>
    <property type="gene ID" value="Pp3c15_15480"/>
</dbReference>
<dbReference type="AlphaFoldDB" id="A0A7I3Z7N6"/>
<reference evidence="1" key="3">
    <citation type="submission" date="2020-12" db="UniProtKB">
        <authorList>
            <consortium name="EnsemblPlants"/>
        </authorList>
    </citation>
    <scope>IDENTIFICATION</scope>
</reference>
<keyword evidence="2" id="KW-1185">Reference proteome</keyword>
<organism evidence="1 2">
    <name type="scientific">Physcomitrium patens</name>
    <name type="common">Spreading-leaved earth moss</name>
    <name type="synonym">Physcomitrella patens</name>
    <dbReference type="NCBI Taxonomy" id="3218"/>
    <lineage>
        <taxon>Eukaryota</taxon>
        <taxon>Viridiplantae</taxon>
        <taxon>Streptophyta</taxon>
        <taxon>Embryophyta</taxon>
        <taxon>Bryophyta</taxon>
        <taxon>Bryophytina</taxon>
        <taxon>Bryopsida</taxon>
        <taxon>Funariidae</taxon>
        <taxon>Funariales</taxon>
        <taxon>Funariaceae</taxon>
        <taxon>Physcomitrium</taxon>
    </lineage>
</organism>
<evidence type="ECO:0000313" key="1">
    <source>
        <dbReference type="EnsemblPlants" id="PAC:32927179.CDS.1"/>
    </source>
</evidence>
<sequence length="105" mass="11833">MRHGRDGRRRKSDHFPPRFPSLLCQDPLPPRIHPADSPFLALLLCPIGCNVVDAGLPEICFAFVPPSVAFVCRKVVSTSWMVVVNSQFGGRNPIRRECFEWIVGF</sequence>
<dbReference type="EnsemblPlants" id="Pp3c15_15480V3.3">
    <property type="protein sequence ID" value="PAC:32927179.CDS.1"/>
    <property type="gene ID" value="Pp3c15_15480"/>
</dbReference>
<accession>A0A7I3Z7N6</accession>
<dbReference type="EMBL" id="ABEU02000015">
    <property type="status" value="NOT_ANNOTATED_CDS"/>
    <property type="molecule type" value="Genomic_DNA"/>
</dbReference>
<gene>
    <name evidence="1" type="primary">LOC112292708</name>
</gene>
<evidence type="ECO:0000313" key="2">
    <source>
        <dbReference type="Proteomes" id="UP000006727"/>
    </source>
</evidence>
<reference evidence="1 2" key="1">
    <citation type="journal article" date="2008" name="Science">
        <title>The Physcomitrella genome reveals evolutionary insights into the conquest of land by plants.</title>
        <authorList>
            <person name="Rensing S."/>
            <person name="Lang D."/>
            <person name="Zimmer A."/>
            <person name="Terry A."/>
            <person name="Salamov A."/>
            <person name="Shapiro H."/>
            <person name="Nishiyama T."/>
            <person name="Perroud P.-F."/>
            <person name="Lindquist E."/>
            <person name="Kamisugi Y."/>
            <person name="Tanahashi T."/>
            <person name="Sakakibara K."/>
            <person name="Fujita T."/>
            <person name="Oishi K."/>
            <person name="Shin-I T."/>
            <person name="Kuroki Y."/>
            <person name="Toyoda A."/>
            <person name="Suzuki Y."/>
            <person name="Hashimoto A."/>
            <person name="Yamaguchi K."/>
            <person name="Sugano A."/>
            <person name="Kohara Y."/>
            <person name="Fujiyama A."/>
            <person name="Anterola A."/>
            <person name="Aoki S."/>
            <person name="Ashton N."/>
            <person name="Barbazuk W.B."/>
            <person name="Barker E."/>
            <person name="Bennetzen J."/>
            <person name="Bezanilla M."/>
            <person name="Blankenship R."/>
            <person name="Cho S.H."/>
            <person name="Dutcher S."/>
            <person name="Estelle M."/>
            <person name="Fawcett J.A."/>
            <person name="Gundlach H."/>
            <person name="Hanada K."/>
            <person name="Heyl A."/>
            <person name="Hicks K.A."/>
            <person name="Hugh J."/>
            <person name="Lohr M."/>
            <person name="Mayer K."/>
            <person name="Melkozernov A."/>
            <person name="Murata T."/>
            <person name="Nelson D."/>
            <person name="Pils B."/>
            <person name="Prigge M."/>
            <person name="Reiss B."/>
            <person name="Renner T."/>
            <person name="Rombauts S."/>
            <person name="Rushton P."/>
            <person name="Sanderfoot A."/>
            <person name="Schween G."/>
            <person name="Shiu S.-H."/>
            <person name="Stueber K."/>
            <person name="Theodoulou F.L."/>
            <person name="Tu H."/>
            <person name="Van de Peer Y."/>
            <person name="Verrier P.J."/>
            <person name="Waters E."/>
            <person name="Wood A."/>
            <person name="Yang L."/>
            <person name="Cove D."/>
            <person name="Cuming A."/>
            <person name="Hasebe M."/>
            <person name="Lucas S."/>
            <person name="Mishler D.B."/>
            <person name="Reski R."/>
            <person name="Grigoriev I."/>
            <person name="Quatrano R.S."/>
            <person name="Boore J.L."/>
        </authorList>
    </citation>
    <scope>NUCLEOTIDE SEQUENCE [LARGE SCALE GENOMIC DNA]</scope>
    <source>
        <strain evidence="1 2">cv. Gransden 2004</strain>
    </source>
</reference>
<dbReference type="Proteomes" id="UP000006727">
    <property type="component" value="Chromosome 15"/>
</dbReference>
<name>A0A7I3Z7N6_PHYPA</name>
<proteinExistence type="predicted"/>
<protein>
    <submittedName>
        <fullName evidence="1">Uncharacterized protein</fullName>
    </submittedName>
</protein>
<reference evidence="1 2" key="2">
    <citation type="journal article" date="2018" name="Plant J.">
        <title>The Physcomitrella patens chromosome-scale assembly reveals moss genome structure and evolution.</title>
        <authorList>
            <person name="Lang D."/>
            <person name="Ullrich K.K."/>
            <person name="Murat F."/>
            <person name="Fuchs J."/>
            <person name="Jenkins J."/>
            <person name="Haas F.B."/>
            <person name="Piednoel M."/>
            <person name="Gundlach H."/>
            <person name="Van Bel M."/>
            <person name="Meyberg R."/>
            <person name="Vives C."/>
            <person name="Morata J."/>
            <person name="Symeonidi A."/>
            <person name="Hiss M."/>
            <person name="Muchero W."/>
            <person name="Kamisugi Y."/>
            <person name="Saleh O."/>
            <person name="Blanc G."/>
            <person name="Decker E.L."/>
            <person name="van Gessel N."/>
            <person name="Grimwood J."/>
            <person name="Hayes R.D."/>
            <person name="Graham S.W."/>
            <person name="Gunter L.E."/>
            <person name="McDaniel S.F."/>
            <person name="Hoernstein S.N.W."/>
            <person name="Larsson A."/>
            <person name="Li F.W."/>
            <person name="Perroud P.F."/>
            <person name="Phillips J."/>
            <person name="Ranjan P."/>
            <person name="Rokshar D.S."/>
            <person name="Rothfels C.J."/>
            <person name="Schneider L."/>
            <person name="Shu S."/>
            <person name="Stevenson D.W."/>
            <person name="Thummler F."/>
            <person name="Tillich M."/>
            <person name="Villarreal Aguilar J.C."/>
            <person name="Widiez T."/>
            <person name="Wong G.K."/>
            <person name="Wymore A."/>
            <person name="Zhang Y."/>
            <person name="Zimmer A.D."/>
            <person name="Quatrano R.S."/>
            <person name="Mayer K.F.X."/>
            <person name="Goodstein D."/>
            <person name="Casacuberta J.M."/>
            <person name="Vandepoele K."/>
            <person name="Reski R."/>
            <person name="Cuming A.C."/>
            <person name="Tuskan G.A."/>
            <person name="Maumus F."/>
            <person name="Salse J."/>
            <person name="Schmutz J."/>
            <person name="Rensing S.A."/>
        </authorList>
    </citation>
    <scope>NUCLEOTIDE SEQUENCE [LARGE SCALE GENOMIC DNA]</scope>
    <source>
        <strain evidence="1 2">cv. Gransden 2004</strain>
    </source>
</reference>